<feature type="transmembrane region" description="Helical" evidence="3">
    <location>
        <begin position="12"/>
        <end position="32"/>
    </location>
</feature>
<evidence type="ECO:0000256" key="3">
    <source>
        <dbReference type="SAM" id="Phobius"/>
    </source>
</evidence>
<organism evidence="4">
    <name type="scientific">hydrothermal vent metagenome</name>
    <dbReference type="NCBI Taxonomy" id="652676"/>
    <lineage>
        <taxon>unclassified sequences</taxon>
        <taxon>metagenomes</taxon>
        <taxon>ecological metagenomes</taxon>
    </lineage>
</organism>
<gene>
    <name evidence="4" type="ORF">MNBD_PLANCTO02-2527</name>
</gene>
<evidence type="ECO:0000256" key="1">
    <source>
        <dbReference type="SAM" id="Coils"/>
    </source>
</evidence>
<dbReference type="EMBL" id="UOGL01000004">
    <property type="protein sequence ID" value="VAX35635.1"/>
    <property type="molecule type" value="Genomic_DNA"/>
</dbReference>
<reference evidence="4" key="1">
    <citation type="submission" date="2018-06" db="EMBL/GenBank/DDBJ databases">
        <authorList>
            <person name="Zhirakovskaya E."/>
        </authorList>
    </citation>
    <scope>NUCLEOTIDE SEQUENCE</scope>
</reference>
<proteinExistence type="predicted"/>
<evidence type="ECO:0000256" key="2">
    <source>
        <dbReference type="SAM" id="MobiDB-lite"/>
    </source>
</evidence>
<keyword evidence="3" id="KW-0472">Membrane</keyword>
<protein>
    <submittedName>
        <fullName evidence="4">Uncharacterized protein</fullName>
    </submittedName>
</protein>
<dbReference type="AlphaFoldDB" id="A0A3B1DUR7"/>
<accession>A0A3B1DUR7</accession>
<keyword evidence="3" id="KW-0812">Transmembrane</keyword>
<keyword evidence="1" id="KW-0175">Coiled coil</keyword>
<feature type="compositionally biased region" description="Polar residues" evidence="2">
    <location>
        <begin position="462"/>
        <end position="484"/>
    </location>
</feature>
<sequence>MASGSKTTAVHFTLIFFVMLSVILGVVSYMYFDEDKALRAESSQAKADRDTSKSAFNKKQKDLDDLKKTIGYEQKKIGNESNPADGTVRKAIAETQGKYGKSTEKLTLAQAFVKLSQNLDTVIKERDSSFAQLGGAKTQMVTLRRQYDISVQREMAAKKKAEEDLARVQLSKDEAIRTMRKEVDEANAENSKLRYEKNQMADEHNKLMAQANERIDRLKSTNNRLLEIIEKTRKNTPDPADGLIRLVDNVNRLVWINLGEADNLPKRLTLSVYSKNSGGVGQGTHDIKASIEVTRTLGPHLAECKIREDDILRPITKGDLVYTPAWSSGVKERFSFVGLIDLDGDKKYELDRKQLQHIIADANAEIGGQVDNQGVFEGKNIDVNTKFLVVGHIPSPTDFPEVEKQNQAKEIQRNLKKMREQARERGVRVISLKDFLAYMGHVPSRRLWLPGEDVPWQLKSGAHSTGVNQTIGNRVSSGTNSAIYSKSKRLKQPKSSGQTSKLFK</sequence>
<keyword evidence="3" id="KW-1133">Transmembrane helix</keyword>
<feature type="region of interest" description="Disordered" evidence="2">
    <location>
        <begin position="460"/>
        <end position="504"/>
    </location>
</feature>
<evidence type="ECO:0000313" key="4">
    <source>
        <dbReference type="EMBL" id="VAX35635.1"/>
    </source>
</evidence>
<feature type="coiled-coil region" evidence="1">
    <location>
        <begin position="151"/>
        <end position="235"/>
    </location>
</feature>
<name>A0A3B1DUR7_9ZZZZ</name>
<feature type="compositionally biased region" description="Polar residues" evidence="2">
    <location>
        <begin position="493"/>
        <end position="504"/>
    </location>
</feature>